<evidence type="ECO:0000313" key="3">
    <source>
        <dbReference type="Proteomes" id="UP001162834"/>
    </source>
</evidence>
<evidence type="ECO:0000313" key="2">
    <source>
        <dbReference type="EMBL" id="UGS37071.1"/>
    </source>
</evidence>
<dbReference type="RefSeq" id="WP_259311133.1">
    <property type="nucleotide sequence ID" value="NZ_CP087164.1"/>
</dbReference>
<organism evidence="2 3">
    <name type="scientific">Capillimicrobium parvum</name>
    <dbReference type="NCBI Taxonomy" id="2884022"/>
    <lineage>
        <taxon>Bacteria</taxon>
        <taxon>Bacillati</taxon>
        <taxon>Actinomycetota</taxon>
        <taxon>Thermoleophilia</taxon>
        <taxon>Solirubrobacterales</taxon>
        <taxon>Capillimicrobiaceae</taxon>
        <taxon>Capillimicrobium</taxon>
    </lineage>
</organism>
<dbReference type="InterPro" id="IPR014914">
    <property type="entry name" value="RES_dom"/>
</dbReference>
<dbReference type="Proteomes" id="UP001162834">
    <property type="component" value="Chromosome"/>
</dbReference>
<dbReference type="Pfam" id="PF08808">
    <property type="entry name" value="RES"/>
    <property type="match status" value="1"/>
</dbReference>
<accession>A0A9E6Y0A6</accession>
<dbReference type="KEGG" id="sbae:DSM104329_03483"/>
<sequence>MLDVDPVPVAWQAVRHSPHPSELLGRPARPTDGRWLRAAVASGLYLADEPDTAVAEWYRLLAERGIPPRFGVPFELHVWSVDVTLADLSSPDRPARVGLERPRPSRRTWSAYQDVGDQLHAEGWAGLVAPSAARPEGRIACLFCESWPPAGAEPISRSTVADVPPPPTGMTT</sequence>
<protein>
    <recommendedName>
        <fullName evidence="1">RES domain-containing protein</fullName>
    </recommendedName>
</protein>
<keyword evidence="3" id="KW-1185">Reference proteome</keyword>
<name>A0A9E6Y0A6_9ACTN</name>
<dbReference type="EMBL" id="CP087164">
    <property type="protein sequence ID" value="UGS37071.1"/>
    <property type="molecule type" value="Genomic_DNA"/>
</dbReference>
<proteinExistence type="predicted"/>
<feature type="domain" description="RES" evidence="1">
    <location>
        <begin position="11"/>
        <end position="155"/>
    </location>
</feature>
<reference evidence="2" key="1">
    <citation type="journal article" date="2022" name="Int. J. Syst. Evol. Microbiol.">
        <title>Pseudomonas aegrilactucae sp. nov. and Pseudomonas morbosilactucae sp. nov., pathogens causing bacterial rot of lettuce in Japan.</title>
        <authorList>
            <person name="Sawada H."/>
            <person name="Fujikawa T."/>
            <person name="Satou M."/>
        </authorList>
    </citation>
    <scope>NUCLEOTIDE SEQUENCE</scope>
    <source>
        <strain evidence="2">0166_1</strain>
    </source>
</reference>
<evidence type="ECO:0000259" key="1">
    <source>
        <dbReference type="Pfam" id="PF08808"/>
    </source>
</evidence>
<gene>
    <name evidence="2" type="ORF">DSM104329_03483</name>
</gene>
<dbReference type="AlphaFoldDB" id="A0A9E6Y0A6"/>